<evidence type="ECO:0000313" key="3">
    <source>
        <dbReference type="Proteomes" id="UP001218246"/>
    </source>
</evidence>
<sequence>MKRLFVTLFILVIGYAVFYDIKIGTLPFLSSYPIQKETVALPQGEKATYKNIEVKSGDTALSIVEAISKSKSPSIEKVVADFKKLNPGESPSKLRIGKTYKFPIYQ</sequence>
<evidence type="ECO:0000259" key="1">
    <source>
        <dbReference type="PROSITE" id="PS51782"/>
    </source>
</evidence>
<protein>
    <submittedName>
        <fullName evidence="2">LysM peptidoglycan-binding domain-containing protein</fullName>
    </submittedName>
</protein>
<dbReference type="Proteomes" id="UP001218246">
    <property type="component" value="Unassembled WGS sequence"/>
</dbReference>
<dbReference type="EMBL" id="JARULN010000002">
    <property type="protein sequence ID" value="MDG5753275.1"/>
    <property type="molecule type" value="Genomic_DNA"/>
</dbReference>
<gene>
    <name evidence="2" type="ORF">P6P90_04585</name>
</gene>
<feature type="domain" description="LysM" evidence="1">
    <location>
        <begin position="50"/>
        <end position="102"/>
    </location>
</feature>
<evidence type="ECO:0000313" key="2">
    <source>
        <dbReference type="EMBL" id="MDG5753275.1"/>
    </source>
</evidence>
<name>A0ABT6H3S3_9BACI</name>
<dbReference type="RefSeq" id="WP_124563378.1">
    <property type="nucleotide sequence ID" value="NZ_JARRRY010000001.1"/>
</dbReference>
<accession>A0ABT6H3S3</accession>
<dbReference type="InterPro" id="IPR018392">
    <property type="entry name" value="LysM"/>
</dbReference>
<reference evidence="2 3" key="1">
    <citation type="submission" date="2023-04" db="EMBL/GenBank/DDBJ databases">
        <title>Ectobacillus antri isolated from activated sludge.</title>
        <authorList>
            <person name="Yan P."/>
            <person name="Liu X."/>
        </authorList>
    </citation>
    <scope>NUCLEOTIDE SEQUENCE [LARGE SCALE GENOMIC DNA]</scope>
    <source>
        <strain evidence="2 3">C18H</strain>
    </source>
</reference>
<dbReference type="PROSITE" id="PS51782">
    <property type="entry name" value="LYSM"/>
    <property type="match status" value="1"/>
</dbReference>
<keyword evidence="3" id="KW-1185">Reference proteome</keyword>
<proteinExistence type="predicted"/>
<organism evidence="2 3">
    <name type="scientific">Ectobacillus antri</name>
    <dbReference type="NCBI Taxonomy" id="2486280"/>
    <lineage>
        <taxon>Bacteria</taxon>
        <taxon>Bacillati</taxon>
        <taxon>Bacillota</taxon>
        <taxon>Bacilli</taxon>
        <taxon>Bacillales</taxon>
        <taxon>Bacillaceae</taxon>
        <taxon>Ectobacillus</taxon>
    </lineage>
</organism>
<comment type="caution">
    <text evidence="2">The sequence shown here is derived from an EMBL/GenBank/DDBJ whole genome shotgun (WGS) entry which is preliminary data.</text>
</comment>